<dbReference type="EC" id="6.5.1.4" evidence="5 6"/>
<accession>A0AAE3P416</accession>
<keyword evidence="3 5" id="KW-0547">Nucleotide-binding</keyword>
<gene>
    <name evidence="5" type="primary">rtcA</name>
    <name evidence="9" type="ORF">OD816_000600</name>
</gene>
<dbReference type="InterPro" id="IPR000228">
    <property type="entry name" value="RNA3'_term_phos_cyc"/>
</dbReference>
<evidence type="ECO:0000256" key="5">
    <source>
        <dbReference type="HAMAP-Rule" id="MF_00200"/>
    </source>
</evidence>
<dbReference type="Proteomes" id="UP001144110">
    <property type="component" value="Unassembled WGS sequence"/>
</dbReference>
<dbReference type="Gene3D" id="3.30.360.20">
    <property type="entry name" value="RNA 3'-terminal phosphate cyclase, insert domain"/>
    <property type="match status" value="1"/>
</dbReference>
<dbReference type="GO" id="GO:0005737">
    <property type="term" value="C:cytoplasm"/>
    <property type="evidence" value="ECO:0007669"/>
    <property type="project" value="UniProtKB-SubCell"/>
</dbReference>
<dbReference type="PIRSF" id="PIRSF005378">
    <property type="entry name" value="RNA3'_term_phos_cycl_euk"/>
    <property type="match status" value="1"/>
</dbReference>
<evidence type="ECO:0000259" key="7">
    <source>
        <dbReference type="Pfam" id="PF01137"/>
    </source>
</evidence>
<dbReference type="GO" id="GO:0003963">
    <property type="term" value="F:RNA-3'-phosphate cyclase activity"/>
    <property type="evidence" value="ECO:0007669"/>
    <property type="project" value="UniProtKB-UniRule"/>
</dbReference>
<keyword evidence="5" id="KW-0963">Cytoplasm</keyword>
<dbReference type="SUPFAM" id="SSF55205">
    <property type="entry name" value="EPT/RTPC-like"/>
    <property type="match status" value="1"/>
</dbReference>
<feature type="domain" description="RNA 3'-terminal phosphate cyclase" evidence="7">
    <location>
        <begin position="8"/>
        <end position="331"/>
    </location>
</feature>
<dbReference type="InterPro" id="IPR017770">
    <property type="entry name" value="RNA3'_term_phos_cyc_type_1"/>
</dbReference>
<dbReference type="InterPro" id="IPR013792">
    <property type="entry name" value="RNA3'P_cycl/enolpyr_Trfase_a/b"/>
</dbReference>
<protein>
    <recommendedName>
        <fullName evidence="5 6">RNA 3'-terminal phosphate cyclase</fullName>
        <shortName evidence="5">RNA cyclase</shortName>
        <shortName evidence="5">RNA-3'-phosphate cyclase</shortName>
        <ecNumber evidence="5 6">6.5.1.4</ecNumber>
    </recommendedName>
</protein>
<dbReference type="InterPro" id="IPR013791">
    <property type="entry name" value="RNA3'-term_phos_cycl_insert"/>
</dbReference>
<comment type="catalytic activity">
    <reaction evidence="4 5">
        <text>a 3'-end 3'-phospho-ribonucleotide-RNA + ATP = a 3'-end 2',3'-cyclophospho-ribonucleotide-RNA + AMP + diphosphate</text>
        <dbReference type="Rhea" id="RHEA:23976"/>
        <dbReference type="Rhea" id="RHEA-COMP:10463"/>
        <dbReference type="Rhea" id="RHEA-COMP:10464"/>
        <dbReference type="ChEBI" id="CHEBI:30616"/>
        <dbReference type="ChEBI" id="CHEBI:33019"/>
        <dbReference type="ChEBI" id="CHEBI:83062"/>
        <dbReference type="ChEBI" id="CHEBI:83064"/>
        <dbReference type="ChEBI" id="CHEBI:456215"/>
        <dbReference type="EC" id="6.5.1.4"/>
    </reaction>
</comment>
<dbReference type="GO" id="GO:0006396">
    <property type="term" value="P:RNA processing"/>
    <property type="evidence" value="ECO:0007669"/>
    <property type="project" value="UniProtKB-UniRule"/>
</dbReference>
<feature type="domain" description="RNA 3'-terminal phosphate cyclase insert" evidence="8">
    <location>
        <begin position="187"/>
        <end position="278"/>
    </location>
</feature>
<evidence type="ECO:0000313" key="10">
    <source>
        <dbReference type="Proteomes" id="UP001144110"/>
    </source>
</evidence>
<organism evidence="9 10">
    <name type="scientific">Candidatus Thermodesulfobacterium syntrophicum</name>
    <dbReference type="NCBI Taxonomy" id="3060442"/>
    <lineage>
        <taxon>Bacteria</taxon>
        <taxon>Pseudomonadati</taxon>
        <taxon>Thermodesulfobacteriota</taxon>
        <taxon>Thermodesulfobacteria</taxon>
        <taxon>Thermodesulfobacteriales</taxon>
        <taxon>Thermodesulfobacteriaceae</taxon>
        <taxon>Thermodesulfobacterium</taxon>
    </lineage>
</organism>
<feature type="binding site" evidence="5">
    <location>
        <position position="101"/>
    </location>
    <ligand>
        <name>ATP</name>
        <dbReference type="ChEBI" id="CHEBI:30616"/>
    </ligand>
</feature>
<dbReference type="Pfam" id="PF01137">
    <property type="entry name" value="RTC"/>
    <property type="match status" value="1"/>
</dbReference>
<dbReference type="InterPro" id="IPR036553">
    <property type="entry name" value="RPTC_insert"/>
</dbReference>
<keyword evidence="5" id="KW-0067">ATP-binding</keyword>
<evidence type="ECO:0000256" key="6">
    <source>
        <dbReference type="NCBIfam" id="TIGR03399"/>
    </source>
</evidence>
<dbReference type="InterPro" id="IPR023797">
    <property type="entry name" value="RNA3'_phos_cyclase_dom"/>
</dbReference>
<dbReference type="PANTHER" id="PTHR11096">
    <property type="entry name" value="RNA 3' TERMINAL PHOSPHATE CYCLASE"/>
    <property type="match status" value="1"/>
</dbReference>
<dbReference type="PANTHER" id="PTHR11096:SF0">
    <property type="entry name" value="RNA 3'-TERMINAL PHOSPHATE CYCLASE"/>
    <property type="match status" value="1"/>
</dbReference>
<evidence type="ECO:0000256" key="4">
    <source>
        <dbReference type="ARBA" id="ARBA00024481"/>
    </source>
</evidence>
<evidence type="ECO:0000256" key="1">
    <source>
        <dbReference type="ARBA" id="ARBA00009206"/>
    </source>
</evidence>
<dbReference type="SUPFAM" id="SSF52913">
    <property type="entry name" value="RNA 3'-terminal phosphate cyclase, RPTC, insert domain"/>
    <property type="match status" value="1"/>
</dbReference>
<dbReference type="HAMAP" id="MF_00200">
    <property type="entry name" value="RTC"/>
    <property type="match status" value="1"/>
</dbReference>
<dbReference type="GO" id="GO:0005524">
    <property type="term" value="F:ATP binding"/>
    <property type="evidence" value="ECO:0007669"/>
    <property type="project" value="UniProtKB-KW"/>
</dbReference>
<name>A0AAE3P416_9BACT</name>
<evidence type="ECO:0000313" key="9">
    <source>
        <dbReference type="EMBL" id="MDF2953355.1"/>
    </source>
</evidence>
<proteinExistence type="inferred from homology"/>
<comment type="function">
    <text evidence="5">Catalyzes the conversion of 3'-phosphate to a 2',3'-cyclic phosphodiester at the end of RNA. The mechanism of action of the enzyme occurs in 3 steps: (A) adenylation of the enzyme by ATP; (B) transfer of adenylate to an RNA-N3'P to produce RNA-N3'PP5'A; (C) and attack of the adjacent 2'-hydroxyl on the 3'-phosphorus in the diester linkage to produce the cyclic end product. The biological role of this enzyme is unknown but it is likely to function in some aspects of cellular RNA processing.</text>
</comment>
<evidence type="ECO:0000256" key="2">
    <source>
        <dbReference type="ARBA" id="ARBA00022598"/>
    </source>
</evidence>
<dbReference type="Gene3D" id="3.65.10.20">
    <property type="entry name" value="RNA 3'-terminal phosphate cyclase domain"/>
    <property type="match status" value="1"/>
</dbReference>
<evidence type="ECO:0000256" key="3">
    <source>
        <dbReference type="ARBA" id="ARBA00022741"/>
    </source>
</evidence>
<dbReference type="NCBIfam" id="TIGR03399">
    <property type="entry name" value="RNA_3prim_cycl"/>
    <property type="match status" value="1"/>
</dbReference>
<evidence type="ECO:0000259" key="8">
    <source>
        <dbReference type="Pfam" id="PF05189"/>
    </source>
</evidence>
<keyword evidence="2 5" id="KW-0436">Ligase</keyword>
<dbReference type="EMBL" id="JAPHEG010000002">
    <property type="protein sequence ID" value="MDF2953355.1"/>
    <property type="molecule type" value="Genomic_DNA"/>
</dbReference>
<feature type="binding site" evidence="5">
    <location>
        <begin position="287"/>
        <end position="291"/>
    </location>
    <ligand>
        <name>ATP</name>
        <dbReference type="ChEBI" id="CHEBI:30616"/>
    </ligand>
</feature>
<comment type="subcellular location">
    <subcellularLocation>
        <location evidence="5">Cytoplasm</location>
    </subcellularLocation>
</comment>
<dbReference type="AlphaFoldDB" id="A0AAE3P416"/>
<comment type="caution">
    <text evidence="9">The sequence shown here is derived from an EMBL/GenBank/DDBJ whole genome shotgun (WGS) entry which is preliminary data.</text>
</comment>
<dbReference type="InterPro" id="IPR037136">
    <property type="entry name" value="RNA3'_phos_cyclase_dom_sf"/>
</dbReference>
<sequence length="352" mass="39750">MIVIDGAYGEGGGQILRTCLSLSVVFEKPFKIFNMRKNRSKPGLQPQHLACVKACAEISGAEVSGAELNSTEIIFIPKKKPTKRTYTFDIKTAGSTSLLFQTLLYPFSLSEGGELILKGGTHVPFSPSFHYLKYVFIPVVKFLGLKAEIYLEKAGFYPKGGGEIRAKIFPWKEFTLPDMDKKFYPEEIFIISLVSEDLPSHIPERQANSAKKKLLIAQLEPKEEILEKVKSRSSGTMLFIYSIDRDRIKRVGFSELGKRGYPAEKVGENAVIKFLKFLKTEAQFEEHLADQILIPLSLVMIKNNKKSFKYTTSKITSHFLTQAWLIPQFIKEVDIKISGKEGSPGEVRIERR</sequence>
<dbReference type="Pfam" id="PF05189">
    <property type="entry name" value="RTC_insert"/>
    <property type="match status" value="1"/>
</dbReference>
<feature type="active site" description="Tele-AMP-histidine intermediate" evidence="5">
    <location>
        <position position="318"/>
    </location>
</feature>
<reference evidence="9" key="1">
    <citation type="submission" date="2022-11" db="EMBL/GenBank/DDBJ databases">
        <title>Candidatus Alkanophaga archaea from heated hydrothermal vent sediment oxidize petroleum alkanes.</title>
        <authorList>
            <person name="Zehnle H."/>
            <person name="Laso-Perez R."/>
            <person name="Lipp J."/>
            <person name="Teske A."/>
            <person name="Wegener G."/>
        </authorList>
    </citation>
    <scope>NUCLEOTIDE SEQUENCE</scope>
    <source>
        <strain evidence="9">MCA70</strain>
    </source>
</reference>
<comment type="similarity">
    <text evidence="1 5">Belongs to the RNA 3'-terminal cyclase family. Type 1 subfamily.</text>
</comment>